<evidence type="ECO:0000313" key="2">
    <source>
        <dbReference type="Proteomes" id="UP000013564"/>
    </source>
</evidence>
<name>R4JMW9_9CAUD</name>
<dbReference type="Proteomes" id="UP000013564">
    <property type="component" value="Segment"/>
</dbReference>
<dbReference type="KEGG" id="vg:16207399"/>
<organism evidence="1 2">
    <name type="scientific">Pseudoalteromonas phage RIO-1</name>
    <dbReference type="NCBI Taxonomy" id="1316739"/>
    <lineage>
        <taxon>Viruses</taxon>
        <taxon>Duplodnaviria</taxon>
        <taxon>Heunggongvirae</taxon>
        <taxon>Uroviricota</taxon>
        <taxon>Caudoviricetes</taxon>
        <taxon>Zobellviridae</taxon>
        <taxon>Melvirus</taxon>
        <taxon>Melvirus orientalis</taxon>
    </lineage>
</organism>
<sequence>MSNFKTKLAAFRRSGLSQRDNLQELVQMAMTHAQENQDEFTQLSQVMATTVEIKSFRTATLKDYIKAHVSNVTYTKNKAGDFMFKKEVKGTPCEYKTLESKWYDFDSKGQASADIDVLAQAKALLQRINKGMAGTGTAKIKEGQEKAAQDLQQALAKLTA</sequence>
<reference evidence="1 2" key="1">
    <citation type="journal article" date="2013" name="J. Virol.">
        <title>Morphology, Physiological Characteristics, and Complete Sequence of Marine Bacteriophage RIO-1 Infecting Pseudoalteromonas marina.</title>
        <authorList>
            <person name="Hardies S.C."/>
            <person name="Hwang Y.J."/>
            <person name="Hwang C.Y."/>
            <person name="Jang G.I."/>
            <person name="Cho B.C."/>
        </authorList>
    </citation>
    <scope>NUCLEOTIDE SEQUENCE [LARGE SCALE GENOMIC DNA]</scope>
</reference>
<accession>R4JMW9</accession>
<dbReference type="GeneID" id="16207399"/>
<evidence type="ECO:0000313" key="1">
    <source>
        <dbReference type="EMBL" id="AGK87015.1"/>
    </source>
</evidence>
<gene>
    <name evidence="1" type="ORF">RIO-1_1</name>
</gene>
<keyword evidence="2" id="KW-1185">Reference proteome</keyword>
<dbReference type="RefSeq" id="YP_008051071.1">
    <property type="nucleotide sequence ID" value="NC_021300.1"/>
</dbReference>
<protein>
    <submittedName>
        <fullName evidence="1">Uncharacterized protein</fullName>
    </submittedName>
</protein>
<dbReference type="EMBL" id="KC751414">
    <property type="protein sequence ID" value="AGK87015.1"/>
    <property type="molecule type" value="Genomic_DNA"/>
</dbReference>
<proteinExistence type="predicted"/>